<keyword evidence="3" id="KW-0723">Serine/threonine-protein kinase</keyword>
<name>A0A834TKX3_9FABA</name>
<dbReference type="InterPro" id="IPR008271">
    <property type="entry name" value="Ser/Thr_kinase_AS"/>
</dbReference>
<evidence type="ECO:0000256" key="10">
    <source>
        <dbReference type="PROSITE-ProRule" id="PRU10141"/>
    </source>
</evidence>
<dbReference type="PROSITE" id="PS00108">
    <property type="entry name" value="PROTEIN_KINASE_ST"/>
    <property type="match status" value="1"/>
</dbReference>
<sequence length="1016" mass="112784">MGSRMDQYEIMEQIGRGAFGAAILVHHKAEKKKYVLKKIRLARQTERCRRSAHQEMALISRVHHPYIVEYKEAWVEKGCYVCIVTGYCEGGDMAELMKRSNGVYFPEEKLCKWFTQLLLAVEYLHSNFVLHRDLKCSNIFLTKEQDVRLGDFGLAKTLKADDLASSVVGTPNYMCPELLADIPYGFKSDIWSLGCCIYEMAAHRPAFKAFDMAGLISKVNRSCIGPLPPCYSPFLKTLIKGMLRKNPEHRPTASDILKHPYLQPYVDQYRPSISPLTTYSPEKSISVARDPRRTMVESQNSNTSSSDKDSFVSSERNISAAMPKCNNKATEIDLASIDDEADELEVMKTLHNKQQPSVESKQPKTTKNITMSLKDGKVRENSSPMRGNRIKVSGATQRTKTETLLKLPKSHFVAPGFKPNFVSPTISPAKVTPDPVKRIHGSHLLKHQLLMIDSSPKTKPRHDGTPPFGPIKQVEGDVVLAKPRQMTPPSFLRRPSFPGQMRQVALDPQNAVSDNGNLGPNKTSAEPEKSHFHLHNGTVPHAAKEIAREPQRVFERGSKGMQTDDSNSVSSSVSIQGFELSDDTTTFIDLREQILPDFETVTHLERVESCPNSSSPVATTEETSEVMVHPQKTITSNHRVSSSLTPDHTPLASKEMFLYEDVLPINQTSIFTASEFDNRSVSSSVKVTEEITELQDTDEEVPSTKSLILPLQSSGENFVCEIVPVSNPSNMPDVVSNPEHKCMPDGDDKFTVRELFSSVAGTDPPITSSSNKISPQKSLHEEKGPILQNLTERPTVGQLPPAFDDVIHVIRHSSYRVGNEQPVKESAEMGVRNANVGKFINVVRDDLEARNKNTPLTFVSSSCSESVSLNSNISDHLEKRNMSPPPILQSSSCSDAPSLKSNVSDHSCVEEPDTRNPVSPLPQSDPGELTKCNAVMTEEESPAKETLDVKSFKQRAEALEGLLELSADLLKQNRLEELAVVLKPFGKDKVSPRETAMWLAKSLKGMMIEDNVGRSS</sequence>
<evidence type="ECO:0000256" key="9">
    <source>
        <dbReference type="ARBA" id="ARBA00048679"/>
    </source>
</evidence>
<feature type="region of interest" description="Disordered" evidence="11">
    <location>
        <begin position="378"/>
        <end position="398"/>
    </location>
</feature>
<dbReference type="AlphaFoldDB" id="A0A834TKX3"/>
<dbReference type="InterPro" id="IPR017441">
    <property type="entry name" value="Protein_kinase_ATP_BS"/>
</dbReference>
<dbReference type="Gene3D" id="1.10.510.10">
    <property type="entry name" value="Transferase(Phosphotransferase) domain 1"/>
    <property type="match status" value="1"/>
</dbReference>
<dbReference type="FunFam" id="1.10.510.10:FF:000504">
    <property type="entry name" value="Serine/threonine-protein kinase Nek5"/>
    <property type="match status" value="1"/>
</dbReference>
<comment type="catalytic activity">
    <reaction evidence="8">
        <text>L-threonyl-[protein] + ATP = O-phospho-L-threonyl-[protein] + ADP + H(+)</text>
        <dbReference type="Rhea" id="RHEA:46608"/>
        <dbReference type="Rhea" id="RHEA-COMP:11060"/>
        <dbReference type="Rhea" id="RHEA-COMP:11605"/>
        <dbReference type="ChEBI" id="CHEBI:15378"/>
        <dbReference type="ChEBI" id="CHEBI:30013"/>
        <dbReference type="ChEBI" id="CHEBI:30616"/>
        <dbReference type="ChEBI" id="CHEBI:61977"/>
        <dbReference type="ChEBI" id="CHEBI:456216"/>
        <dbReference type="EC" id="2.7.11.1"/>
    </reaction>
</comment>
<dbReference type="Proteomes" id="UP000634136">
    <property type="component" value="Unassembled WGS sequence"/>
</dbReference>
<evidence type="ECO:0000256" key="2">
    <source>
        <dbReference type="ARBA" id="ARBA00012513"/>
    </source>
</evidence>
<dbReference type="GO" id="GO:0005524">
    <property type="term" value="F:ATP binding"/>
    <property type="evidence" value="ECO:0007669"/>
    <property type="project" value="UniProtKB-UniRule"/>
</dbReference>
<dbReference type="GO" id="GO:0004674">
    <property type="term" value="F:protein serine/threonine kinase activity"/>
    <property type="evidence" value="ECO:0007669"/>
    <property type="project" value="UniProtKB-KW"/>
</dbReference>
<evidence type="ECO:0000256" key="7">
    <source>
        <dbReference type="ARBA" id="ARBA00022840"/>
    </source>
</evidence>
<comment type="catalytic activity">
    <reaction evidence="9">
        <text>L-seryl-[protein] + ATP = O-phospho-L-seryl-[protein] + ADP + H(+)</text>
        <dbReference type="Rhea" id="RHEA:17989"/>
        <dbReference type="Rhea" id="RHEA-COMP:9863"/>
        <dbReference type="Rhea" id="RHEA-COMP:11604"/>
        <dbReference type="ChEBI" id="CHEBI:15378"/>
        <dbReference type="ChEBI" id="CHEBI:29999"/>
        <dbReference type="ChEBI" id="CHEBI:30616"/>
        <dbReference type="ChEBI" id="CHEBI:83421"/>
        <dbReference type="ChEBI" id="CHEBI:456216"/>
        <dbReference type="EC" id="2.7.11.1"/>
    </reaction>
</comment>
<dbReference type="PROSITE" id="PS50011">
    <property type="entry name" value="PROTEIN_KINASE_DOM"/>
    <property type="match status" value="1"/>
</dbReference>
<accession>A0A834TKX3</accession>
<gene>
    <name evidence="13" type="ORF">G2W53_021346</name>
</gene>
<dbReference type="PROSITE" id="PS00107">
    <property type="entry name" value="PROTEIN_KINASE_ATP"/>
    <property type="match status" value="1"/>
</dbReference>
<evidence type="ECO:0000259" key="12">
    <source>
        <dbReference type="PROSITE" id="PS50011"/>
    </source>
</evidence>
<dbReference type="Gene3D" id="3.30.200.20">
    <property type="entry name" value="Phosphorylase Kinase, domain 1"/>
    <property type="match status" value="1"/>
</dbReference>
<reference evidence="13" key="1">
    <citation type="submission" date="2020-09" db="EMBL/GenBank/DDBJ databases">
        <title>Genome-Enabled Discovery of Anthraquinone Biosynthesis in Senna tora.</title>
        <authorList>
            <person name="Kang S.-H."/>
            <person name="Pandey R.P."/>
            <person name="Lee C.-M."/>
            <person name="Sim J.-S."/>
            <person name="Jeong J.-T."/>
            <person name="Choi B.-S."/>
            <person name="Jung M."/>
            <person name="Ginzburg D."/>
            <person name="Zhao K."/>
            <person name="Won S.Y."/>
            <person name="Oh T.-J."/>
            <person name="Yu Y."/>
            <person name="Kim N.-H."/>
            <person name="Lee O.R."/>
            <person name="Lee T.-H."/>
            <person name="Bashyal P."/>
            <person name="Kim T.-S."/>
            <person name="Lee W.-H."/>
            <person name="Kawkins C."/>
            <person name="Kim C.-K."/>
            <person name="Kim J.S."/>
            <person name="Ahn B.O."/>
            <person name="Rhee S.Y."/>
            <person name="Sohng J.K."/>
        </authorList>
    </citation>
    <scope>NUCLEOTIDE SEQUENCE</scope>
    <source>
        <tissue evidence="13">Leaf</tissue>
    </source>
</reference>
<keyword evidence="14" id="KW-1185">Reference proteome</keyword>
<keyword evidence="5 10" id="KW-0547">Nucleotide-binding</keyword>
<keyword evidence="4" id="KW-0808">Transferase</keyword>
<evidence type="ECO:0000313" key="14">
    <source>
        <dbReference type="Proteomes" id="UP000634136"/>
    </source>
</evidence>
<feature type="domain" description="Protein kinase" evidence="12">
    <location>
        <begin position="8"/>
        <end position="262"/>
    </location>
</feature>
<dbReference type="OrthoDB" id="248923at2759"/>
<dbReference type="EC" id="2.7.11.1" evidence="2"/>
<comment type="caution">
    <text evidence="13">The sequence shown here is derived from an EMBL/GenBank/DDBJ whole genome shotgun (WGS) entry which is preliminary data.</text>
</comment>
<evidence type="ECO:0000256" key="1">
    <source>
        <dbReference type="ARBA" id="ARBA00010886"/>
    </source>
</evidence>
<feature type="region of interest" description="Disordered" evidence="11">
    <location>
        <begin position="510"/>
        <end position="531"/>
    </location>
</feature>
<dbReference type="CDD" id="cd08215">
    <property type="entry name" value="STKc_Nek"/>
    <property type="match status" value="1"/>
</dbReference>
<feature type="region of interest" description="Disordered" evidence="11">
    <location>
        <begin position="876"/>
        <end position="927"/>
    </location>
</feature>
<proteinExistence type="inferred from homology"/>
<dbReference type="EMBL" id="JAAIUW010000007">
    <property type="protein sequence ID" value="KAF7823202.1"/>
    <property type="molecule type" value="Genomic_DNA"/>
</dbReference>
<dbReference type="SUPFAM" id="SSF56112">
    <property type="entry name" value="Protein kinase-like (PK-like)"/>
    <property type="match status" value="1"/>
</dbReference>
<dbReference type="Pfam" id="PF00069">
    <property type="entry name" value="Pkinase"/>
    <property type="match status" value="1"/>
</dbReference>
<evidence type="ECO:0000313" key="13">
    <source>
        <dbReference type="EMBL" id="KAF7823202.1"/>
    </source>
</evidence>
<evidence type="ECO:0000256" key="5">
    <source>
        <dbReference type="ARBA" id="ARBA00022741"/>
    </source>
</evidence>
<protein>
    <recommendedName>
        <fullName evidence="2">non-specific serine/threonine protein kinase</fullName>
        <ecNumber evidence="2">2.7.11.1</ecNumber>
    </recommendedName>
</protein>
<keyword evidence="6 13" id="KW-0418">Kinase</keyword>
<evidence type="ECO:0000256" key="6">
    <source>
        <dbReference type="ARBA" id="ARBA00022777"/>
    </source>
</evidence>
<evidence type="ECO:0000256" key="11">
    <source>
        <dbReference type="SAM" id="MobiDB-lite"/>
    </source>
</evidence>
<dbReference type="GO" id="GO:0055028">
    <property type="term" value="C:cortical microtubule"/>
    <property type="evidence" value="ECO:0007669"/>
    <property type="project" value="TreeGrafter"/>
</dbReference>
<dbReference type="PANTHER" id="PTHR43671:SF98">
    <property type="entry name" value="SERINE_THREONINE-PROTEIN KINASE NEK11"/>
    <property type="match status" value="1"/>
</dbReference>
<dbReference type="InterPro" id="IPR050660">
    <property type="entry name" value="NEK_Ser/Thr_kinase"/>
</dbReference>
<feature type="region of interest" description="Disordered" evidence="11">
    <location>
        <begin position="280"/>
        <end position="311"/>
    </location>
</feature>
<evidence type="ECO:0000256" key="3">
    <source>
        <dbReference type="ARBA" id="ARBA00022527"/>
    </source>
</evidence>
<feature type="compositionally biased region" description="Polar residues" evidence="11">
    <location>
        <begin position="510"/>
        <end position="524"/>
    </location>
</feature>
<feature type="compositionally biased region" description="Polar residues" evidence="11">
    <location>
        <begin position="888"/>
        <end position="905"/>
    </location>
</feature>
<dbReference type="InterPro" id="IPR000719">
    <property type="entry name" value="Prot_kinase_dom"/>
</dbReference>
<dbReference type="GO" id="GO:0007017">
    <property type="term" value="P:microtubule-based process"/>
    <property type="evidence" value="ECO:0007669"/>
    <property type="project" value="TreeGrafter"/>
</dbReference>
<evidence type="ECO:0000256" key="8">
    <source>
        <dbReference type="ARBA" id="ARBA00047899"/>
    </source>
</evidence>
<dbReference type="FunFam" id="3.30.200.20:FF:000108">
    <property type="entry name" value="Serine/threonine-protein kinase Nek2"/>
    <property type="match status" value="1"/>
</dbReference>
<dbReference type="SMART" id="SM00220">
    <property type="entry name" value="S_TKc"/>
    <property type="match status" value="1"/>
</dbReference>
<organism evidence="13 14">
    <name type="scientific">Senna tora</name>
    <dbReference type="NCBI Taxonomy" id="362788"/>
    <lineage>
        <taxon>Eukaryota</taxon>
        <taxon>Viridiplantae</taxon>
        <taxon>Streptophyta</taxon>
        <taxon>Embryophyta</taxon>
        <taxon>Tracheophyta</taxon>
        <taxon>Spermatophyta</taxon>
        <taxon>Magnoliopsida</taxon>
        <taxon>eudicotyledons</taxon>
        <taxon>Gunneridae</taxon>
        <taxon>Pentapetalae</taxon>
        <taxon>rosids</taxon>
        <taxon>fabids</taxon>
        <taxon>Fabales</taxon>
        <taxon>Fabaceae</taxon>
        <taxon>Caesalpinioideae</taxon>
        <taxon>Cassia clade</taxon>
        <taxon>Senna</taxon>
    </lineage>
</organism>
<keyword evidence="7 10" id="KW-0067">ATP-binding</keyword>
<dbReference type="InterPro" id="IPR011009">
    <property type="entry name" value="Kinase-like_dom_sf"/>
</dbReference>
<dbReference type="PANTHER" id="PTHR43671">
    <property type="entry name" value="SERINE/THREONINE-PROTEIN KINASE NEK"/>
    <property type="match status" value="1"/>
</dbReference>
<comment type="similarity">
    <text evidence="1">Belongs to the protein kinase superfamily. NEK Ser/Thr protein kinase family. NIMA subfamily.</text>
</comment>
<feature type="binding site" evidence="10">
    <location>
        <position position="37"/>
    </location>
    <ligand>
        <name>ATP</name>
        <dbReference type="ChEBI" id="CHEBI:30616"/>
    </ligand>
</feature>
<evidence type="ECO:0000256" key="4">
    <source>
        <dbReference type="ARBA" id="ARBA00022679"/>
    </source>
</evidence>